<sequence length="964" mass="104032">MCAAFAAAIMLCLCMLVPAQAEEPKALKGIALIIGQSDYKHVGKLPNPENDARAIEEMFDKLGFETTVATNRDARKLRRDLEGFVDDAEGADVAVIYYSGHGIEAGGENFLVPVDADISALEDAGEKLVPLSSIVTELKAKVPVTIVLLDACRNDPFPPGTLLKLAPEDEGKPIGTGGLGETRSVVALKSSAPANDSADDSLGQVIGFAAEPGKVALDGPADGNSPYAAAILRHIDMMGGEEFGTVLRMIGEEVYLKTNGQQRPWVNESLRRLLYFGTPAEAPKGDEGDILTERRRLLLTISALPDPERRQIETISRDGGVPMDALYAMLKTLGADTPKDPAELDKLLRGQTERLKQVLAEQAALKSQDPEIVRLSKLADQAVREGALDAARKFHEQAKARVGELSNTVDKAEADLKARRLEFAEVFGNSAKTYEISFKFQEAAQDYGKAYEQAEKWDDEDAWFYKAAEANALSQQGAFSGDNAFLAQAVAAYEKSLTYVSPEKNPRQWAATQNNLATTLSTLGEREAGRDNLDKAAAAFEQALTVYTRAAYPDDWASTSGNLGTVYWRLGQRETGTALLDKAVATFRAALEVQGSKKVPLEWAATQNNLGIVLSELGERETASDSFRAAIEAHRAALTEYSRERVPLDWALSEVNLGAALFRLGAREKDVATLEQSVAAYQSATEEMTRERAPAQWATIQNNMSSALETIGEINGDIPTLQHAREAAEAALTVWTREHAPASWANGQLTLGNALQRLGVKQDDTATLLKSVSAYEAALSEYPREKLPLDWASLQQNLGSAYASLGDRDTGIDYLQKSATAYRSASEVYTATAAPTEFASIEHSLGGTLSTWGDRAGDRVVLEQAVAAYDAALTVRTKDNAPKDWAKTQYRLGAALSMLGKSSDGPTEALERSATAYRAALEVQTRDSDPDAWAATQWGAWPCASGAGRPRAGRRRFQAVGDGA</sequence>
<dbReference type="EMBL" id="CP050296">
    <property type="protein sequence ID" value="QND58662.1"/>
    <property type="molecule type" value="Genomic_DNA"/>
</dbReference>
<proteinExistence type="predicted"/>
<dbReference type="Proteomes" id="UP000515465">
    <property type="component" value="Chromosome"/>
</dbReference>
<organism evidence="4 5">
    <name type="scientific">Mesorhizobium huakuii</name>
    <dbReference type="NCBI Taxonomy" id="28104"/>
    <lineage>
        <taxon>Bacteria</taxon>
        <taxon>Pseudomonadati</taxon>
        <taxon>Pseudomonadota</taxon>
        <taxon>Alphaproteobacteria</taxon>
        <taxon>Hyphomicrobiales</taxon>
        <taxon>Phyllobacteriaceae</taxon>
        <taxon>Mesorhizobium</taxon>
    </lineage>
</organism>
<dbReference type="InterPro" id="IPR052039">
    <property type="entry name" value="Caspase-related_regulators"/>
</dbReference>
<dbReference type="InterPro" id="IPR001309">
    <property type="entry name" value="Pept_C14_p20"/>
</dbReference>
<dbReference type="Pfam" id="PF13374">
    <property type="entry name" value="TPR_10"/>
    <property type="match status" value="1"/>
</dbReference>
<dbReference type="InterPro" id="IPR011990">
    <property type="entry name" value="TPR-like_helical_dom_sf"/>
</dbReference>
<accession>A0A7G6SVY0</accession>
<dbReference type="GO" id="GO:0006508">
    <property type="term" value="P:proteolysis"/>
    <property type="evidence" value="ECO:0007669"/>
    <property type="project" value="InterPro"/>
</dbReference>
<dbReference type="SMART" id="SM00028">
    <property type="entry name" value="TPR"/>
    <property type="match status" value="6"/>
</dbReference>
<keyword evidence="2" id="KW-0732">Signal</keyword>
<dbReference type="Gene3D" id="1.25.40.10">
    <property type="entry name" value="Tetratricopeptide repeat domain"/>
    <property type="match status" value="4"/>
</dbReference>
<dbReference type="InterPro" id="IPR029030">
    <property type="entry name" value="Caspase-like_dom_sf"/>
</dbReference>
<dbReference type="SUPFAM" id="SSF48452">
    <property type="entry name" value="TPR-like"/>
    <property type="match status" value="3"/>
</dbReference>
<dbReference type="PROSITE" id="PS50208">
    <property type="entry name" value="CASPASE_P20"/>
    <property type="match status" value="1"/>
</dbReference>
<evidence type="ECO:0000313" key="4">
    <source>
        <dbReference type="EMBL" id="QND58662.1"/>
    </source>
</evidence>
<feature type="region of interest" description="Disordered" evidence="1">
    <location>
        <begin position="945"/>
        <end position="964"/>
    </location>
</feature>
<feature type="domain" description="Caspase family p20" evidence="3">
    <location>
        <begin position="27"/>
        <end position="156"/>
    </location>
</feature>
<gene>
    <name evidence="4" type="ORF">HB778_20240</name>
</gene>
<name>A0A7G6SVY0_9HYPH</name>
<dbReference type="InterPro" id="IPR011600">
    <property type="entry name" value="Pept_C14_caspase"/>
</dbReference>
<dbReference type="InterPro" id="IPR019734">
    <property type="entry name" value="TPR_rpt"/>
</dbReference>
<dbReference type="Pfam" id="PF00656">
    <property type="entry name" value="Peptidase_C14"/>
    <property type="match status" value="1"/>
</dbReference>
<dbReference type="SUPFAM" id="SSF52129">
    <property type="entry name" value="Caspase-like"/>
    <property type="match status" value="1"/>
</dbReference>
<reference evidence="5" key="1">
    <citation type="journal article" date="2020" name="Mol. Plant Microbe">
        <title>Rhizobial microsymbionts of the narrowly endemic Oxytropis species growing in Kamchatka are characterized by significant genetic diversity and possess a set of genes that are associated with T3SS and T6SS secretion systems and can affect the development of symbiosis.</title>
        <authorList>
            <person name="Safronova V."/>
            <person name="Guro P."/>
            <person name="Sazanova A."/>
            <person name="Kuznetsova I."/>
            <person name="Belimov A."/>
            <person name="Yakubov V."/>
            <person name="Chirak E."/>
            <person name="Afonin A."/>
            <person name="Gogolev Y."/>
            <person name="Andronov E."/>
            <person name="Tikhonovich I."/>
        </authorList>
    </citation>
    <scope>NUCLEOTIDE SEQUENCE [LARGE SCALE GENOMIC DNA]</scope>
    <source>
        <strain evidence="5">583</strain>
    </source>
</reference>
<dbReference type="PANTHER" id="PTHR22576:SF37">
    <property type="entry name" value="MUCOSA-ASSOCIATED LYMPHOID TISSUE LYMPHOMA TRANSLOCATION PROTEIN 1"/>
    <property type="match status" value="1"/>
</dbReference>
<evidence type="ECO:0000259" key="3">
    <source>
        <dbReference type="PROSITE" id="PS50208"/>
    </source>
</evidence>
<dbReference type="Gene3D" id="3.40.50.1460">
    <property type="match status" value="1"/>
</dbReference>
<dbReference type="RefSeq" id="WP_183456373.1">
    <property type="nucleotide sequence ID" value="NZ_CP050296.1"/>
</dbReference>
<evidence type="ECO:0000256" key="1">
    <source>
        <dbReference type="SAM" id="MobiDB-lite"/>
    </source>
</evidence>
<dbReference type="AlphaFoldDB" id="A0A7G6SVY0"/>
<dbReference type="GO" id="GO:0004197">
    <property type="term" value="F:cysteine-type endopeptidase activity"/>
    <property type="evidence" value="ECO:0007669"/>
    <property type="project" value="InterPro"/>
</dbReference>
<protein>
    <submittedName>
        <fullName evidence="4">Tetratricopeptide repeat protein</fullName>
    </submittedName>
</protein>
<evidence type="ECO:0000256" key="2">
    <source>
        <dbReference type="SAM" id="SignalP"/>
    </source>
</evidence>
<evidence type="ECO:0000313" key="5">
    <source>
        <dbReference type="Proteomes" id="UP000515465"/>
    </source>
</evidence>
<dbReference type="Pfam" id="PF13181">
    <property type="entry name" value="TPR_8"/>
    <property type="match status" value="1"/>
</dbReference>
<dbReference type="PANTHER" id="PTHR22576">
    <property type="entry name" value="MUCOSA ASSOCIATED LYMPHOID TISSUE LYMPHOMA TRANSLOCATION PROTEIN 1/PARACASPASE"/>
    <property type="match status" value="1"/>
</dbReference>
<feature type="chain" id="PRO_5028800898" evidence="2">
    <location>
        <begin position="22"/>
        <end position="964"/>
    </location>
</feature>
<feature type="signal peptide" evidence="2">
    <location>
        <begin position="1"/>
        <end position="21"/>
    </location>
</feature>